<feature type="compositionally biased region" description="Low complexity" evidence="2">
    <location>
        <begin position="152"/>
        <end position="162"/>
    </location>
</feature>
<feature type="zinc finger region" description="C3H1-type" evidence="1">
    <location>
        <begin position="46"/>
        <end position="75"/>
    </location>
</feature>
<keyword evidence="1" id="KW-0862">Zinc</keyword>
<reference evidence="4 5" key="1">
    <citation type="submission" date="2020-12" db="EMBL/GenBank/DDBJ databases">
        <title>Metabolic potential, ecology and presence of endohyphal bacteria is reflected in genomic diversity of Mucoromycotina.</title>
        <authorList>
            <person name="Muszewska A."/>
            <person name="Okrasinska A."/>
            <person name="Steczkiewicz K."/>
            <person name="Drgas O."/>
            <person name="Orlowska M."/>
            <person name="Perlinska-Lenart U."/>
            <person name="Aleksandrzak-Piekarczyk T."/>
            <person name="Szatraj K."/>
            <person name="Zielenkiewicz U."/>
            <person name="Pilsyk S."/>
            <person name="Malc E."/>
            <person name="Mieczkowski P."/>
            <person name="Kruszewska J.S."/>
            <person name="Biernat P."/>
            <person name="Pawlowska J."/>
        </authorList>
    </citation>
    <scope>NUCLEOTIDE SEQUENCE [LARGE SCALE GENOMIC DNA]</scope>
    <source>
        <strain evidence="4 5">CBS 142.35</strain>
    </source>
</reference>
<feature type="non-terminal residue" evidence="4">
    <location>
        <position position="1"/>
    </location>
</feature>
<evidence type="ECO:0000256" key="1">
    <source>
        <dbReference type="PROSITE-ProRule" id="PRU00723"/>
    </source>
</evidence>
<keyword evidence="5" id="KW-1185">Reference proteome</keyword>
<dbReference type="EMBL" id="JAEPRB010000081">
    <property type="protein sequence ID" value="KAG2222513.1"/>
    <property type="molecule type" value="Genomic_DNA"/>
</dbReference>
<dbReference type="AlphaFoldDB" id="A0A8H7S5K6"/>
<keyword evidence="1" id="KW-0863">Zinc-finger</keyword>
<keyword evidence="1" id="KW-0479">Metal-binding</keyword>
<sequence>MQKSLASQIVIPPQSPSAIPIVAPSEGSNASTPEVKPSTAKPISKGNGKRLCRNVIIHGFCKYEGKGCEFNHELSNNSNANTATTTTTTTAAAAAAGGSGGTNSTANTTTTAINNSSNSNSNNHNDSNSTKPSPQGSPENNNSKIRIQSPRSNSAMVSSVSAESVNAPIFVPKTVGVTP</sequence>
<evidence type="ECO:0000313" key="5">
    <source>
        <dbReference type="Proteomes" id="UP000646827"/>
    </source>
</evidence>
<dbReference type="PROSITE" id="PS50103">
    <property type="entry name" value="ZF_C3H1"/>
    <property type="match status" value="1"/>
</dbReference>
<protein>
    <recommendedName>
        <fullName evidence="3">C3H1-type domain-containing protein</fullName>
    </recommendedName>
</protein>
<feature type="region of interest" description="Disordered" evidence="2">
    <location>
        <begin position="94"/>
        <end position="162"/>
    </location>
</feature>
<evidence type="ECO:0000313" key="4">
    <source>
        <dbReference type="EMBL" id="KAG2222513.1"/>
    </source>
</evidence>
<dbReference type="Pfam" id="PF25586">
    <property type="entry name" value="zf-CCCH_PAN3"/>
    <property type="match status" value="1"/>
</dbReference>
<feature type="compositionally biased region" description="Polar residues" evidence="2">
    <location>
        <begin position="131"/>
        <end position="151"/>
    </location>
</feature>
<evidence type="ECO:0000256" key="2">
    <source>
        <dbReference type="SAM" id="MobiDB-lite"/>
    </source>
</evidence>
<dbReference type="Proteomes" id="UP000646827">
    <property type="component" value="Unassembled WGS sequence"/>
</dbReference>
<dbReference type="OrthoDB" id="2285321at2759"/>
<feature type="domain" description="C3H1-type" evidence="3">
    <location>
        <begin position="46"/>
        <end position="75"/>
    </location>
</feature>
<feature type="region of interest" description="Disordered" evidence="2">
    <location>
        <begin position="1"/>
        <end position="46"/>
    </location>
</feature>
<comment type="caution">
    <text evidence="4">The sequence shown here is derived from an EMBL/GenBank/DDBJ whole genome shotgun (WGS) entry which is preliminary data.</text>
</comment>
<dbReference type="InterPro" id="IPR000571">
    <property type="entry name" value="Znf_CCCH"/>
</dbReference>
<feature type="compositionally biased region" description="Low complexity" evidence="2">
    <location>
        <begin position="94"/>
        <end position="130"/>
    </location>
</feature>
<gene>
    <name evidence="4" type="ORF">INT45_012827</name>
</gene>
<accession>A0A8H7S5K6</accession>
<name>A0A8H7S5K6_9FUNG</name>
<proteinExistence type="predicted"/>
<dbReference type="GO" id="GO:0008270">
    <property type="term" value="F:zinc ion binding"/>
    <property type="evidence" value="ECO:0007669"/>
    <property type="project" value="UniProtKB-KW"/>
</dbReference>
<dbReference type="Gene3D" id="6.10.250.3160">
    <property type="match status" value="1"/>
</dbReference>
<organism evidence="4 5">
    <name type="scientific">Circinella minor</name>
    <dbReference type="NCBI Taxonomy" id="1195481"/>
    <lineage>
        <taxon>Eukaryota</taxon>
        <taxon>Fungi</taxon>
        <taxon>Fungi incertae sedis</taxon>
        <taxon>Mucoromycota</taxon>
        <taxon>Mucoromycotina</taxon>
        <taxon>Mucoromycetes</taxon>
        <taxon>Mucorales</taxon>
        <taxon>Lichtheimiaceae</taxon>
        <taxon>Circinella</taxon>
    </lineage>
</organism>
<evidence type="ECO:0000259" key="3">
    <source>
        <dbReference type="PROSITE" id="PS50103"/>
    </source>
</evidence>